<protein>
    <recommendedName>
        <fullName evidence="5">Elongation factor Ts, mitochondrial</fullName>
        <shortName evidence="5">EF-Ts</shortName>
        <shortName evidence="5">EF-TsMt</shortName>
    </recommendedName>
</protein>
<proteinExistence type="inferred from homology"/>
<comment type="function">
    <text evidence="4 6">Associates with the EF-Tu.GDP complex and induces the exchange of GDP to GTP. It remains bound to the aminoacyl-tRNA.EF-Tu.GTP complex up to the GTP hydrolysis stage on the ribosome.</text>
</comment>
<dbReference type="SUPFAM" id="SSF54713">
    <property type="entry name" value="Elongation factor Ts (EF-Ts), dimerisation domain"/>
    <property type="match status" value="1"/>
</dbReference>
<keyword evidence="8" id="KW-0934">Plastid</keyword>
<name>A0A059XBC9_9RHOD</name>
<dbReference type="GO" id="GO:0003746">
    <property type="term" value="F:translation elongation factor activity"/>
    <property type="evidence" value="ECO:0007669"/>
    <property type="project" value="UniProtKB-UniRule"/>
</dbReference>
<geneLocation type="plastid" evidence="8"/>
<accession>A0A059XBC9</accession>
<sequence>MTLQISAQTVKALRDKTGAGMMDCKKALEANNGNEEKALESLRQKGLASANKKSSRTAIEGILESYIHTGGRIGVLVEVNCETDFVARRSEFQKLAKDIAMQIAASPNVEYVSTQHIPEEVIHLEKRVEAGKDDLKNKPADRIETIIEGRMKKRLKELSLLDQMFIRNQDISIEDLINQNIAVLGENIKIRRFVRFVLGGGEESTKANFADEVADILKKK</sequence>
<evidence type="ECO:0000256" key="3">
    <source>
        <dbReference type="ARBA" id="ARBA00022917"/>
    </source>
</evidence>
<dbReference type="PROSITE" id="PS01126">
    <property type="entry name" value="EF_TS_1"/>
    <property type="match status" value="1"/>
</dbReference>
<dbReference type="Gene3D" id="1.10.286.20">
    <property type="match status" value="1"/>
</dbReference>
<reference evidence="8" key="1">
    <citation type="journal article" date="2014" name="Sci. Rep.">
        <title>Minimally destructive sampling of type specimens of Pyropia (Bangiales, Rhodophyta) recovers complete plastid and mitochondrial genomes.</title>
        <authorList>
            <person name="Hughey J.R."/>
            <person name="Gabrielson P.W."/>
            <person name="Rohmer L."/>
            <person name="Tortolani J."/>
            <person name="Silva M."/>
            <person name="Miller K.A."/>
            <person name="Young J.D."/>
            <person name="Martell C."/>
            <person name="Ruediger E."/>
        </authorList>
    </citation>
    <scope>NUCLEOTIDE SEQUENCE</scope>
</reference>
<keyword evidence="2 4" id="KW-0251">Elongation factor</keyword>
<evidence type="ECO:0000256" key="1">
    <source>
        <dbReference type="ARBA" id="ARBA00005532"/>
    </source>
</evidence>
<dbReference type="SUPFAM" id="SSF46934">
    <property type="entry name" value="UBA-like"/>
    <property type="match status" value="1"/>
</dbReference>
<dbReference type="InterPro" id="IPR009060">
    <property type="entry name" value="UBA-like_sf"/>
</dbReference>
<dbReference type="Gene3D" id="1.10.8.10">
    <property type="entry name" value="DNA helicase RuvA subunit, C-terminal domain"/>
    <property type="match status" value="1"/>
</dbReference>
<organism evidence="8">
    <name type="scientific">Pyropia kanakaensis</name>
    <dbReference type="NCBI Taxonomy" id="139729"/>
    <lineage>
        <taxon>Eukaryota</taxon>
        <taxon>Rhodophyta</taxon>
        <taxon>Bangiophyceae</taxon>
        <taxon>Bangiales</taxon>
        <taxon>Bangiaceae</taxon>
        <taxon>Pyropia</taxon>
    </lineage>
</organism>
<dbReference type="InterPro" id="IPR018101">
    <property type="entry name" value="Transl_elong_Ts_CS"/>
</dbReference>
<feature type="domain" description="Translation elongation factor EFTs/EF1B dimerisation" evidence="7">
    <location>
        <begin position="60"/>
        <end position="199"/>
    </location>
</feature>
<dbReference type="InterPro" id="IPR014039">
    <property type="entry name" value="Transl_elong_EFTs/EF1B_dimer"/>
</dbReference>
<dbReference type="InterPro" id="IPR036402">
    <property type="entry name" value="EF-Ts_dimer_sf"/>
</dbReference>
<evidence type="ECO:0000259" key="7">
    <source>
        <dbReference type="Pfam" id="PF00889"/>
    </source>
</evidence>
<comment type="subcellular location">
    <subcellularLocation>
        <location evidence="4">Cytoplasm</location>
    </subcellularLocation>
    <subcellularLocation>
        <location evidence="5">Mitochondrion</location>
    </subcellularLocation>
</comment>
<dbReference type="NCBIfam" id="TIGR00116">
    <property type="entry name" value="tsf"/>
    <property type="match status" value="1"/>
</dbReference>
<dbReference type="PANTHER" id="PTHR11741:SF0">
    <property type="entry name" value="ELONGATION FACTOR TS, MITOCHONDRIAL"/>
    <property type="match status" value="1"/>
</dbReference>
<evidence type="ECO:0000256" key="2">
    <source>
        <dbReference type="ARBA" id="ARBA00022768"/>
    </source>
</evidence>
<evidence type="ECO:0000256" key="6">
    <source>
        <dbReference type="RuleBase" id="RU000642"/>
    </source>
</evidence>
<comment type="similarity">
    <text evidence="1 4 6">Belongs to the EF-Ts family.</text>
</comment>
<dbReference type="PROSITE" id="PS01127">
    <property type="entry name" value="EF_TS_2"/>
    <property type="match status" value="1"/>
</dbReference>
<dbReference type="AlphaFoldDB" id="A0A059XBC9"/>
<keyword evidence="5" id="KW-0496">Mitochondrion</keyword>
<dbReference type="Pfam" id="PF00889">
    <property type="entry name" value="EF_TS"/>
    <property type="match status" value="1"/>
</dbReference>
<dbReference type="HAMAP" id="MF_00050">
    <property type="entry name" value="EF_Ts"/>
    <property type="match status" value="1"/>
</dbReference>
<evidence type="ECO:0000313" key="8">
    <source>
        <dbReference type="EMBL" id="AIA21277.1"/>
    </source>
</evidence>
<dbReference type="CDD" id="cd14275">
    <property type="entry name" value="UBA_EF-Ts"/>
    <property type="match status" value="1"/>
</dbReference>
<dbReference type="PANTHER" id="PTHR11741">
    <property type="entry name" value="ELONGATION FACTOR TS"/>
    <property type="match status" value="1"/>
</dbReference>
<dbReference type="EMBL" id="KJ776836">
    <property type="protein sequence ID" value="AIA21277.1"/>
    <property type="molecule type" value="Genomic_DNA"/>
</dbReference>
<dbReference type="InterPro" id="IPR001816">
    <property type="entry name" value="Transl_elong_EFTs/EF1B"/>
</dbReference>
<evidence type="ECO:0000256" key="5">
    <source>
        <dbReference type="HAMAP-Rule" id="MF_03135"/>
    </source>
</evidence>
<keyword evidence="3 4" id="KW-0648">Protein biosynthesis</keyword>
<keyword evidence="4" id="KW-0963">Cytoplasm</keyword>
<dbReference type="Gene3D" id="3.30.479.20">
    <property type="entry name" value="Elongation factor Ts, dimerisation domain"/>
    <property type="match status" value="1"/>
</dbReference>
<evidence type="ECO:0000256" key="4">
    <source>
        <dbReference type="HAMAP-Rule" id="MF_00050"/>
    </source>
</evidence>
<gene>
    <name evidence="8" type="primary">tsf</name>
</gene>
<dbReference type="GO" id="GO:0005739">
    <property type="term" value="C:mitochondrion"/>
    <property type="evidence" value="ECO:0007669"/>
    <property type="project" value="UniProtKB-SubCell"/>
</dbReference>
<dbReference type="FunFam" id="1.10.8.10:FF:000001">
    <property type="entry name" value="Elongation factor Ts"/>
    <property type="match status" value="1"/>
</dbReference>